<dbReference type="InterPro" id="IPR006882">
    <property type="entry name" value="Herpes_Orf11"/>
</dbReference>
<evidence type="ECO:0000313" key="2">
    <source>
        <dbReference type="Proteomes" id="UP000289908"/>
    </source>
</evidence>
<dbReference type="EMBL" id="LC333428">
    <property type="protein sequence ID" value="BBB06461.1"/>
    <property type="molecule type" value="Genomic_DNA"/>
</dbReference>
<dbReference type="Proteomes" id="UP000289908">
    <property type="component" value="Segment"/>
</dbReference>
<sequence>MEGDMEIPLNFELTVRSGEMVSIGDWDVVVTPKGYHVSNKREILAKRMEARNIMLPFSVWDLTGVMMLPGDCRNAMSISRKMFDTVYIVEKDENRSGVFFVQAILSDLQSLIEITIVSASDVIQSGELAFYIVPIYPLEDNSIYTPVANAFSPPASHLKQALVKPTPGSEVRDLDGHAARTGPNTYQLAFTWQGMGPFYRVTQIKFTPLDFNPKHADFFKHFGSMPPLAVRFVNCQIKKWQEDQYVMEFSVFGDELPDLVQAQISVHCRPDSSTLVTDVAIPPHFNAAWGYSIPLYSPYDVSMQPGERLMLPVKGMFFKGDRCSDNLVCVVGGSNSNSRFVVGAEVWNPMSALALRLYNHSDEYVIIKAGSLVALALPTLAKYQEESLRFTYSDRAEKEITWDVYSLDTIVHSKSESLPVLTAADLEHLDVGEEDDDLYPQQEPITLDDCFLLEDSQYQP</sequence>
<dbReference type="GeneID" id="41701516"/>
<name>A0A2Z5U728_9GAMA</name>
<keyword evidence="2" id="KW-1185">Reference proteome</keyword>
<accession>A0A2Z5U728</accession>
<dbReference type="SUPFAM" id="SSF51283">
    <property type="entry name" value="dUTPase-like"/>
    <property type="match status" value="1"/>
</dbReference>
<proteinExistence type="predicted"/>
<evidence type="ECO:0000313" key="1">
    <source>
        <dbReference type="EMBL" id="BBB06461.1"/>
    </source>
</evidence>
<gene>
    <name evidence="1" type="primary">ORF15</name>
</gene>
<reference evidence="1" key="1">
    <citation type="submission" date="2017-11" db="EMBL/GenBank/DDBJ databases">
        <title>Complete genome of Rhinolophus gammaherpesvirus-1.</title>
        <authorList>
            <person name="Maeda K."/>
            <person name="Noguchi K."/>
        </authorList>
    </citation>
    <scope>NUCLEOTIDE SEQUENCE [LARGE SCALE GENOMIC DNA]</scope>
    <source>
        <strain evidence="1">BV1</strain>
    </source>
</reference>
<protein>
    <submittedName>
        <fullName evidence="1">Uncharacterized protein</fullName>
    </submittedName>
</protein>
<organism evidence="1">
    <name type="scientific">Rhinolophus gammaherpesvirus 1</name>
    <dbReference type="NCBI Taxonomy" id="2054179"/>
    <lineage>
        <taxon>Viruses</taxon>
        <taxon>Duplodnaviria</taxon>
        <taxon>Heunggongvirae</taxon>
        <taxon>Peploviricota</taxon>
        <taxon>Herviviricetes</taxon>
        <taxon>Herpesvirales</taxon>
        <taxon>Orthoherpesviridae</taxon>
        <taxon>Gammaherpesvirinae</taxon>
        <taxon>Percavirus</taxon>
        <taxon>Percavirus rhinolophidgamma1</taxon>
    </lineage>
</organism>
<dbReference type="InterPro" id="IPR036157">
    <property type="entry name" value="dUTPase-like_sf"/>
</dbReference>
<dbReference type="KEGG" id="vg:41701516"/>
<dbReference type="Pfam" id="PF04797">
    <property type="entry name" value="Herpes_ORF11"/>
    <property type="match status" value="1"/>
</dbReference>
<dbReference type="RefSeq" id="YP_009551822.1">
    <property type="nucleotide sequence ID" value="NC_040539.1"/>
</dbReference>
<dbReference type="OrthoDB" id="16729at10239"/>